<accession>A0A6J1VJ43</accession>
<organism evidence="13 14">
    <name type="scientific">Notechis scutatus</name>
    <name type="common">mainland tiger snake</name>
    <dbReference type="NCBI Taxonomy" id="8663"/>
    <lineage>
        <taxon>Eukaryota</taxon>
        <taxon>Metazoa</taxon>
        <taxon>Chordata</taxon>
        <taxon>Craniata</taxon>
        <taxon>Vertebrata</taxon>
        <taxon>Euteleostomi</taxon>
        <taxon>Lepidosauria</taxon>
        <taxon>Squamata</taxon>
        <taxon>Bifurcata</taxon>
        <taxon>Unidentata</taxon>
        <taxon>Episquamata</taxon>
        <taxon>Toxicofera</taxon>
        <taxon>Serpentes</taxon>
        <taxon>Colubroidea</taxon>
        <taxon>Elapidae</taxon>
        <taxon>Hydrophiinae</taxon>
        <taxon>Notechis</taxon>
    </lineage>
</organism>
<dbReference type="AlphaFoldDB" id="A0A6J1VJ43"/>
<dbReference type="Gene3D" id="1.25.10.10">
    <property type="entry name" value="Leucine-rich Repeat Variant"/>
    <property type="match status" value="1"/>
</dbReference>
<evidence type="ECO:0000256" key="10">
    <source>
        <dbReference type="SAM" id="MobiDB-lite"/>
    </source>
</evidence>
<evidence type="ECO:0000313" key="14">
    <source>
        <dbReference type="RefSeq" id="XP_026543182.1"/>
    </source>
</evidence>
<evidence type="ECO:0000256" key="4">
    <source>
        <dbReference type="ARBA" id="ARBA00022448"/>
    </source>
</evidence>
<dbReference type="Proteomes" id="UP000504612">
    <property type="component" value="Unplaced"/>
</dbReference>
<dbReference type="GO" id="GO:0006606">
    <property type="term" value="P:protein import into nucleus"/>
    <property type="evidence" value="ECO:0007669"/>
    <property type="project" value="InterPro"/>
</dbReference>
<evidence type="ECO:0000256" key="1">
    <source>
        <dbReference type="ARBA" id="ARBA00004123"/>
    </source>
</evidence>
<dbReference type="PANTHER" id="PTHR10527">
    <property type="entry name" value="IMPORTIN BETA"/>
    <property type="match status" value="1"/>
</dbReference>
<evidence type="ECO:0000259" key="12">
    <source>
        <dbReference type="Pfam" id="PF25574"/>
    </source>
</evidence>
<dbReference type="InterPro" id="IPR040122">
    <property type="entry name" value="Importin_beta"/>
</dbReference>
<dbReference type="SMART" id="SM00185">
    <property type="entry name" value="ARM"/>
    <property type="match status" value="3"/>
</dbReference>
<name>A0A6J1VJ43_9SAUR</name>
<evidence type="ECO:0000256" key="6">
    <source>
        <dbReference type="ARBA" id="ARBA00022737"/>
    </source>
</evidence>
<dbReference type="InterPro" id="IPR011989">
    <property type="entry name" value="ARM-like"/>
</dbReference>
<dbReference type="Gene3D" id="1.10.287.3160">
    <property type="match status" value="1"/>
</dbReference>
<dbReference type="SUPFAM" id="SSF48371">
    <property type="entry name" value="ARM repeat"/>
    <property type="match status" value="1"/>
</dbReference>
<dbReference type="InterPro" id="IPR058584">
    <property type="entry name" value="IMB1_TNPO1-like_TPR"/>
</dbReference>
<dbReference type="KEGG" id="nss:113425304"/>
<dbReference type="Pfam" id="PF11560">
    <property type="entry name" value="LAP2alpha"/>
    <property type="match status" value="1"/>
</dbReference>
<evidence type="ECO:0000256" key="9">
    <source>
        <dbReference type="PROSITE-ProRule" id="PRU00103"/>
    </source>
</evidence>
<dbReference type="Pfam" id="PF25574">
    <property type="entry name" value="TPR_IMB1"/>
    <property type="match status" value="1"/>
</dbReference>
<evidence type="ECO:0000313" key="13">
    <source>
        <dbReference type="Proteomes" id="UP000504612"/>
    </source>
</evidence>
<evidence type="ECO:0000256" key="7">
    <source>
        <dbReference type="ARBA" id="ARBA00022927"/>
    </source>
</evidence>
<comment type="similarity">
    <text evidence="3">Belongs to the importin beta family. Importin beta-1 subfamily.</text>
</comment>
<reference evidence="14" key="1">
    <citation type="submission" date="2025-08" db="UniProtKB">
        <authorList>
            <consortium name="RefSeq"/>
        </authorList>
    </citation>
    <scope>IDENTIFICATION</scope>
</reference>
<gene>
    <name evidence="14" type="primary">LOC113425304</name>
</gene>
<sequence>MASRCANHCTELEAAQKFLEQAAIENLKQPPAASTKGKQPVKKASKVEEKDASRRHQAIEKQIAKVRQPSSRVTSARPSSPVAFSEVDLEEPGPSSRPGFQTWSPDVSRRGASPIPSEGDSQAEDLQGDSAPWQQRGRSRRGVEPPFPSTASAARPIDPSDYDVPMNLQLLIDKAIRKCISEGPNPLASDCRFFNVGPELTKTLQVPTVDAPVAALASSSSAPSDPDEVLKAEEKCVERSLHRSHLAAAWAVKASTAASFFTRTSIKWVKQLWDRIPSSDVRAHQDINKIMAATEFTADVILHSTRFATKAIASSVAARCMCWLRNWQADGRRKWKLASAPVQGEKLFGEVLEPLLIETKDKRKILLHSLKGWNIEPLLISSALSSEESQLPVFTGRRNLPINIKNQFSSKRPFRGGGSHPYHTVASASPQSIPIGGRLALFADQWEGPYQFPGGITAHSTRSAATTVAWATQASVEEIGRAATWTSPSPFIRHYRLDSFASVDAAFVYFIIFGPNSAFFFQSERHFIMQVVCEATQCPDTRVRVAALQNLVKIMSIYYQYMETYMGPALFAITIEAMKSDIDEVALQGIEFWSSVCDEEMDLAIEASEAAEQGRPPEHTSKFYAKGALQYLVPILTQTLTKQDESDDDDDWNPCKAAGVCLMLLATCCEDDIVPHVLPFIKEHIKNPDWRYRDAAVMAFGCILEGPEPSQLKPLVIQAMPTLIELMKDPSVVVRDTTAWTVGRICELLPEAAINDIYLAPLLQCLIEGLSAEPRVASNVCWAFSSLAEAAYEAADVADDQEPATYCLSSSFELIVQKLLETTDRPDGHQNNLRSAAYEALMEIVKNSAKDCYPAVQKTTLVIMERLQQVLQMESHIQSTSDRIQFNDLQSLLCATLQNVLRKVQHHDALQISDVVMASLLRMFQSTAGSGGVQEDALMAVSTLVEVLGGEFLKYMDAFKPFLSIGLKNYAEYQVCLAAVGLVGDLCRALQSNILPFCDEVMQLLLENLGNENVHQSVKPQILSVFGDIALAIGGEFKKYLEVVLNTLQQASQTHIDKSDYDMVDYLNELRETCLEAYTGIIQGLKGDQENVHPDVMLVQPRVEFILSFIDHIAADEDHSDGVVACAAGLMGDLCTAFGKDVLKMVEARPMIHELLTEGRRSTANKTKTLATWATKELRKLKNQA</sequence>
<keyword evidence="13" id="KW-1185">Reference proteome</keyword>
<evidence type="ECO:0000256" key="2">
    <source>
        <dbReference type="ARBA" id="ARBA00004496"/>
    </source>
</evidence>
<proteinExistence type="inferred from homology"/>
<dbReference type="InterPro" id="IPR021133">
    <property type="entry name" value="HEAT_type_2"/>
</dbReference>
<keyword evidence="8" id="KW-0539">Nucleus</keyword>
<protein>
    <submittedName>
        <fullName evidence="14">Importin subunit beta-1-like</fullName>
    </submittedName>
</protein>
<dbReference type="InterPro" id="IPR021623">
    <property type="entry name" value="LAP2alpha_C"/>
</dbReference>
<evidence type="ECO:0000256" key="8">
    <source>
        <dbReference type="ARBA" id="ARBA00023242"/>
    </source>
</evidence>
<evidence type="ECO:0000259" key="11">
    <source>
        <dbReference type="Pfam" id="PF11560"/>
    </source>
</evidence>
<keyword evidence="6" id="KW-0677">Repeat</keyword>
<dbReference type="RefSeq" id="XP_026543182.1">
    <property type="nucleotide sequence ID" value="XM_026687397.1"/>
</dbReference>
<evidence type="ECO:0000256" key="5">
    <source>
        <dbReference type="ARBA" id="ARBA00022490"/>
    </source>
</evidence>
<keyword evidence="4" id="KW-0813">Transport</keyword>
<dbReference type="Pfam" id="PF13513">
    <property type="entry name" value="HEAT_EZ"/>
    <property type="match status" value="1"/>
</dbReference>
<comment type="subcellular location">
    <subcellularLocation>
        <location evidence="2">Cytoplasm</location>
    </subcellularLocation>
    <subcellularLocation>
        <location evidence="1">Nucleus</location>
    </subcellularLocation>
</comment>
<feature type="repeat" description="HEAT" evidence="9">
    <location>
        <begin position="719"/>
        <end position="756"/>
    </location>
</feature>
<dbReference type="InterPro" id="IPR000225">
    <property type="entry name" value="Armadillo"/>
</dbReference>
<dbReference type="PROSITE" id="PS50077">
    <property type="entry name" value="HEAT_REPEAT"/>
    <property type="match status" value="1"/>
</dbReference>
<feature type="compositionally biased region" description="Basic and acidic residues" evidence="10">
    <location>
        <begin position="45"/>
        <end position="63"/>
    </location>
</feature>
<keyword evidence="7" id="KW-0653">Protein transport</keyword>
<dbReference type="GO" id="GO:0005737">
    <property type="term" value="C:cytoplasm"/>
    <property type="evidence" value="ECO:0007669"/>
    <property type="project" value="UniProtKB-SubCell"/>
</dbReference>
<feature type="region of interest" description="Disordered" evidence="10">
    <location>
        <begin position="26"/>
        <end position="160"/>
    </location>
</feature>
<feature type="compositionally biased region" description="Polar residues" evidence="10">
    <location>
        <begin position="68"/>
        <end position="78"/>
    </location>
</feature>
<feature type="domain" description="Lamina-associated polypeptide 2 alpha C-terminal" evidence="11">
    <location>
        <begin position="190"/>
        <end position="350"/>
    </location>
</feature>
<dbReference type="FunFam" id="1.25.10.10:FF:000027">
    <property type="entry name" value="Importin subunit beta-1"/>
    <property type="match status" value="1"/>
</dbReference>
<dbReference type="InterPro" id="IPR016024">
    <property type="entry name" value="ARM-type_fold"/>
</dbReference>
<keyword evidence="5" id="KW-0963">Cytoplasm</keyword>
<evidence type="ECO:0000256" key="3">
    <source>
        <dbReference type="ARBA" id="ARBA00010907"/>
    </source>
</evidence>
<dbReference type="GeneID" id="113425304"/>
<feature type="domain" description="Importin subunit beta-1/Transportin-1-like TPR repeats" evidence="12">
    <location>
        <begin position="761"/>
        <end position="1160"/>
    </location>
</feature>